<protein>
    <recommendedName>
        <fullName evidence="6">CWH43-like N-terminal domain-containing protein</fullName>
    </recommendedName>
</protein>
<reference evidence="7" key="1">
    <citation type="submission" date="2016-06" db="EMBL/GenBank/DDBJ databases">
        <title>Draft Genome sequence of the fungus Inonotus baumii.</title>
        <authorList>
            <person name="Zhu H."/>
            <person name="Lin W."/>
        </authorList>
    </citation>
    <scope>NUCLEOTIDE SEQUENCE</scope>
    <source>
        <strain evidence="7">821</strain>
    </source>
</reference>
<feature type="transmembrane region" description="Helical" evidence="5">
    <location>
        <begin position="209"/>
        <end position="230"/>
    </location>
</feature>
<keyword evidence="2 5" id="KW-0812">Transmembrane</keyword>
<evidence type="ECO:0000256" key="2">
    <source>
        <dbReference type="ARBA" id="ARBA00022692"/>
    </source>
</evidence>
<feature type="transmembrane region" description="Helical" evidence="5">
    <location>
        <begin position="111"/>
        <end position="132"/>
    </location>
</feature>
<name>A0A9Q5HST2_SANBA</name>
<dbReference type="AlphaFoldDB" id="A0A9Q5HST2"/>
<dbReference type="GO" id="GO:0005886">
    <property type="term" value="C:plasma membrane"/>
    <property type="evidence" value="ECO:0007669"/>
    <property type="project" value="TreeGrafter"/>
</dbReference>
<accession>A0A9Q5HST2</accession>
<feature type="transmembrane region" description="Helical" evidence="5">
    <location>
        <begin position="73"/>
        <end position="91"/>
    </location>
</feature>
<dbReference type="GO" id="GO:0012505">
    <property type="term" value="C:endomembrane system"/>
    <property type="evidence" value="ECO:0007669"/>
    <property type="project" value="UniProtKB-SubCell"/>
</dbReference>
<feature type="domain" description="CWH43-like N-terminal" evidence="6">
    <location>
        <begin position="20"/>
        <end position="234"/>
    </location>
</feature>
<feature type="transmembrane region" description="Helical" evidence="5">
    <location>
        <begin position="182"/>
        <end position="203"/>
    </location>
</feature>
<evidence type="ECO:0000256" key="3">
    <source>
        <dbReference type="ARBA" id="ARBA00022989"/>
    </source>
</evidence>
<evidence type="ECO:0000313" key="8">
    <source>
        <dbReference type="Proteomes" id="UP000757232"/>
    </source>
</evidence>
<dbReference type="InterPro" id="IPR019402">
    <property type="entry name" value="CWH43_N"/>
</dbReference>
<evidence type="ECO:0000256" key="1">
    <source>
        <dbReference type="ARBA" id="ARBA00004127"/>
    </source>
</evidence>
<evidence type="ECO:0000259" key="6">
    <source>
        <dbReference type="Pfam" id="PF10277"/>
    </source>
</evidence>
<gene>
    <name evidence="7" type="ORF">A7U60_g7803</name>
</gene>
<evidence type="ECO:0000313" key="7">
    <source>
        <dbReference type="EMBL" id="OCB85177.1"/>
    </source>
</evidence>
<keyword evidence="4 5" id="KW-0472">Membrane</keyword>
<evidence type="ECO:0000256" key="5">
    <source>
        <dbReference type="SAM" id="Phobius"/>
    </source>
</evidence>
<dbReference type="EMBL" id="LNZH02000211">
    <property type="protein sequence ID" value="OCB85177.1"/>
    <property type="molecule type" value="Genomic_DNA"/>
</dbReference>
<keyword evidence="3 5" id="KW-1133">Transmembrane helix</keyword>
<dbReference type="PANTHER" id="PTHR21324:SF2">
    <property type="entry name" value="EG:22E5.9 PROTEIN"/>
    <property type="match status" value="1"/>
</dbReference>
<feature type="transmembrane region" description="Helical" evidence="5">
    <location>
        <begin position="21"/>
        <end position="44"/>
    </location>
</feature>
<feature type="transmembrane region" description="Helical" evidence="5">
    <location>
        <begin position="144"/>
        <end position="162"/>
    </location>
</feature>
<dbReference type="InterPro" id="IPR050911">
    <property type="entry name" value="DRAM/TMEM150_Autophagy_Mod"/>
</dbReference>
<dbReference type="OrthoDB" id="10032492at2759"/>
<dbReference type="Proteomes" id="UP000757232">
    <property type="component" value="Unassembled WGS sequence"/>
</dbReference>
<keyword evidence="8" id="KW-1185">Reference proteome</keyword>
<sequence>MNEGQRNGWPRKSHRHHIWYIWIPLAAAVMWPSTLLAMLITWLAQGRPFYVSMSDGQTIAYISDIGADILKPLFIVGSSITAAGFFLSLSIERWARHDGRLVPNMRRREKVMSSLAIAWSFVGGVGLILLSIFDTKRHETLHRVFLLVFVAGTALSAIFTIIEFRWLDKTFGYMFRKLRVAYIFKAIYATVLIVLAIAFGILLGSNQNAGAVVEWVIAFLFTFYLLSFWYDLRQSRDYSKGELTRERFVNGNGHVDGHADEMVERGPQM</sequence>
<comment type="subcellular location">
    <subcellularLocation>
        <location evidence="1">Endomembrane system</location>
        <topology evidence="1">Multi-pass membrane protein</topology>
    </subcellularLocation>
</comment>
<proteinExistence type="predicted"/>
<dbReference type="Pfam" id="PF10277">
    <property type="entry name" value="Frag1"/>
    <property type="match status" value="1"/>
</dbReference>
<organism evidence="7 8">
    <name type="scientific">Sanghuangporus baumii</name>
    <name type="common">Phellinus baumii</name>
    <dbReference type="NCBI Taxonomy" id="108892"/>
    <lineage>
        <taxon>Eukaryota</taxon>
        <taxon>Fungi</taxon>
        <taxon>Dikarya</taxon>
        <taxon>Basidiomycota</taxon>
        <taxon>Agaricomycotina</taxon>
        <taxon>Agaricomycetes</taxon>
        <taxon>Hymenochaetales</taxon>
        <taxon>Hymenochaetaceae</taxon>
        <taxon>Sanghuangporus</taxon>
    </lineage>
</organism>
<dbReference type="PANTHER" id="PTHR21324">
    <property type="entry name" value="FASTING-INDUCIBLE INTEGRAL MEMBRANE PROTEIN TM6P1-RELATED"/>
    <property type="match status" value="1"/>
</dbReference>
<evidence type="ECO:0000256" key="4">
    <source>
        <dbReference type="ARBA" id="ARBA00023136"/>
    </source>
</evidence>
<comment type="caution">
    <text evidence="7">The sequence shown here is derived from an EMBL/GenBank/DDBJ whole genome shotgun (WGS) entry which is preliminary data.</text>
</comment>